<evidence type="ECO:0000256" key="9">
    <source>
        <dbReference type="ARBA" id="ARBA00023319"/>
    </source>
</evidence>
<evidence type="ECO:0000256" key="10">
    <source>
        <dbReference type="SAM" id="MobiDB-lite"/>
    </source>
</evidence>
<feature type="transmembrane region" description="Helical" evidence="11">
    <location>
        <begin position="516"/>
        <end position="539"/>
    </location>
</feature>
<dbReference type="PANTHER" id="PTHR11640:SF31">
    <property type="entry name" value="IRREGULAR CHIASM C-ROUGHEST PROTEIN-RELATED"/>
    <property type="match status" value="1"/>
</dbReference>
<dbReference type="Pfam" id="PF07679">
    <property type="entry name" value="I-set"/>
    <property type="match status" value="1"/>
</dbReference>
<keyword evidence="7" id="KW-1015">Disulfide bond</keyword>
<reference evidence="15" key="1">
    <citation type="submission" date="2025-08" db="UniProtKB">
        <authorList>
            <consortium name="RefSeq"/>
        </authorList>
    </citation>
    <scope>IDENTIFICATION</scope>
    <source>
        <tissue evidence="15">Whole organism</tissue>
    </source>
</reference>
<feature type="domain" description="Ig-like" evidence="13">
    <location>
        <begin position="244"/>
        <end position="328"/>
    </location>
</feature>
<feature type="compositionally biased region" description="Basic and acidic residues" evidence="10">
    <location>
        <begin position="589"/>
        <end position="602"/>
    </location>
</feature>
<keyword evidence="6 11" id="KW-0472">Membrane</keyword>
<evidence type="ECO:0000256" key="6">
    <source>
        <dbReference type="ARBA" id="ARBA00023136"/>
    </source>
</evidence>
<dbReference type="SMART" id="SM00408">
    <property type="entry name" value="IGc2"/>
    <property type="match status" value="4"/>
</dbReference>
<keyword evidence="4" id="KW-0677">Repeat</keyword>
<dbReference type="Gene3D" id="2.60.40.10">
    <property type="entry name" value="Immunoglobulins"/>
    <property type="match status" value="5"/>
</dbReference>
<feature type="compositionally biased region" description="Polar residues" evidence="10">
    <location>
        <begin position="733"/>
        <end position="754"/>
    </location>
</feature>
<comment type="subcellular location">
    <subcellularLocation>
        <location evidence="1">Membrane</location>
        <topology evidence="1">Single-pass type I membrane protein</topology>
    </subcellularLocation>
</comment>
<dbReference type="GO" id="GO:0005886">
    <property type="term" value="C:plasma membrane"/>
    <property type="evidence" value="ECO:0007669"/>
    <property type="project" value="TreeGrafter"/>
</dbReference>
<evidence type="ECO:0000256" key="5">
    <source>
        <dbReference type="ARBA" id="ARBA00022989"/>
    </source>
</evidence>
<dbReference type="GO" id="GO:0098609">
    <property type="term" value="P:cell-cell adhesion"/>
    <property type="evidence" value="ECO:0007669"/>
    <property type="project" value="TreeGrafter"/>
</dbReference>
<evidence type="ECO:0000256" key="7">
    <source>
        <dbReference type="ARBA" id="ARBA00023157"/>
    </source>
</evidence>
<dbReference type="InterPro" id="IPR036179">
    <property type="entry name" value="Ig-like_dom_sf"/>
</dbReference>
<dbReference type="Pfam" id="PF08205">
    <property type="entry name" value="C2-set_2"/>
    <property type="match status" value="1"/>
</dbReference>
<dbReference type="InterPro" id="IPR003599">
    <property type="entry name" value="Ig_sub"/>
</dbReference>
<dbReference type="Pfam" id="PF13927">
    <property type="entry name" value="Ig_3"/>
    <property type="match status" value="2"/>
</dbReference>
<evidence type="ECO:0000256" key="1">
    <source>
        <dbReference type="ARBA" id="ARBA00004479"/>
    </source>
</evidence>
<evidence type="ECO:0000256" key="4">
    <source>
        <dbReference type="ARBA" id="ARBA00022737"/>
    </source>
</evidence>
<dbReference type="KEGG" id="hazt:108678024"/>
<feature type="domain" description="Ig-like" evidence="13">
    <location>
        <begin position="415"/>
        <end position="514"/>
    </location>
</feature>
<evidence type="ECO:0000256" key="3">
    <source>
        <dbReference type="ARBA" id="ARBA00022729"/>
    </source>
</evidence>
<dbReference type="InterPro" id="IPR013783">
    <property type="entry name" value="Ig-like_fold"/>
</dbReference>
<feature type="compositionally biased region" description="Polar residues" evidence="10">
    <location>
        <begin position="797"/>
        <end position="821"/>
    </location>
</feature>
<feature type="region of interest" description="Disordered" evidence="10">
    <location>
        <begin position="572"/>
        <end position="628"/>
    </location>
</feature>
<dbReference type="SUPFAM" id="SSF48726">
    <property type="entry name" value="Immunoglobulin"/>
    <property type="match status" value="5"/>
</dbReference>
<evidence type="ECO:0000256" key="12">
    <source>
        <dbReference type="SAM" id="SignalP"/>
    </source>
</evidence>
<dbReference type="InterPro" id="IPR051275">
    <property type="entry name" value="Cell_adhesion_signaling"/>
</dbReference>
<proteinExistence type="predicted"/>
<dbReference type="FunFam" id="2.60.40.10:FF:000077">
    <property type="entry name" value="Kirre like nephrin family adhesion molecule 3"/>
    <property type="match status" value="1"/>
</dbReference>
<evidence type="ECO:0000256" key="11">
    <source>
        <dbReference type="SAM" id="Phobius"/>
    </source>
</evidence>
<evidence type="ECO:0000313" key="15">
    <source>
        <dbReference type="RefSeq" id="XP_018021845.1"/>
    </source>
</evidence>
<dbReference type="OMA" id="IAITWIH"/>
<dbReference type="RefSeq" id="XP_018021845.1">
    <property type="nucleotide sequence ID" value="XM_018166356.2"/>
</dbReference>
<feature type="compositionally biased region" description="Basic and acidic residues" evidence="10">
    <location>
        <begin position="611"/>
        <end position="626"/>
    </location>
</feature>
<keyword evidence="8" id="KW-0325">Glycoprotein</keyword>
<dbReference type="PROSITE" id="PS50835">
    <property type="entry name" value="IG_LIKE"/>
    <property type="match status" value="5"/>
</dbReference>
<feature type="chain" id="PRO_5034473132" evidence="12">
    <location>
        <begin position="29"/>
        <end position="821"/>
    </location>
</feature>
<keyword evidence="3 12" id="KW-0732">Signal</keyword>
<gene>
    <name evidence="15" type="primary">LOC108678024</name>
</gene>
<keyword evidence="5 11" id="KW-1133">Transmembrane helix</keyword>
<dbReference type="InterPro" id="IPR007110">
    <property type="entry name" value="Ig-like_dom"/>
</dbReference>
<feature type="signal peptide" evidence="12">
    <location>
        <begin position="1"/>
        <end position="28"/>
    </location>
</feature>
<keyword evidence="14" id="KW-1185">Reference proteome</keyword>
<dbReference type="GO" id="GO:0050839">
    <property type="term" value="F:cell adhesion molecule binding"/>
    <property type="evidence" value="ECO:0007669"/>
    <property type="project" value="TreeGrafter"/>
</dbReference>
<dbReference type="CDD" id="cd00096">
    <property type="entry name" value="Ig"/>
    <property type="match status" value="1"/>
</dbReference>
<keyword evidence="2 11" id="KW-0812">Transmembrane</keyword>
<keyword evidence="9" id="KW-0393">Immunoglobulin domain</keyword>
<name>A0A8B7P7A7_HYAAZ</name>
<dbReference type="PANTHER" id="PTHR11640">
    <property type="entry name" value="NEPHRIN"/>
    <property type="match status" value="1"/>
</dbReference>
<protein>
    <submittedName>
        <fullName evidence="15">Irregular chiasm C-roughest protein</fullName>
    </submittedName>
</protein>
<dbReference type="InterPro" id="IPR013098">
    <property type="entry name" value="Ig_I-set"/>
</dbReference>
<evidence type="ECO:0000313" key="14">
    <source>
        <dbReference type="Proteomes" id="UP000694843"/>
    </source>
</evidence>
<feature type="domain" description="Ig-like" evidence="13">
    <location>
        <begin position="331"/>
        <end position="408"/>
    </location>
</feature>
<feature type="region of interest" description="Disordered" evidence="10">
    <location>
        <begin position="793"/>
        <end position="821"/>
    </location>
</feature>
<sequence>MLPLKTCWAKIPDLWILVFLCLFVLGSAEDEVGGENQRFATEPSDQTAVLGSMAVFPCRVINQVGFVQWTKDGFGLGVIRRLSGFDRYLMVGSDEEGDFSLSISPVTLEDDAHYQCQVSSVNDKPLRSRVAKLTVFVPPGPPVLAPGPVVHTTAGARITLKCTSTGGRPAPEVQWLDDSGSVIHEGILTSQELMEDGKRLSVESNLTFIPTRDHHLKSISCVTHHPALPAALTASVSLMVQYPPRVHLRLYPPVIQEGTEVRASCDSEANPHDVTYKWFRGRQMLDVDETQRSVSLGLVSRADHGTDVSCEASNVVGTTRQTSFLDVQYAPSFISAPSSESAEPNQNASLRCRVEGNPQPTIVWTHLSTATMTGLGEELAIKAEESTTGAYMCTVTSPGFAPLSATVHLRLRGPPSITSTSPVWAKEGERAVLTCKVRAVPHPVALTWFKEGIAVSSDADRFTVEEKQMADGVISRLIINVTRKEDFTAYNCTVVNEYGMDVAQIPLIEQPSLSTVIMFGFGACGIILVVLLIAFIICCRRRGGSSKRKKAAMSRANDLVKPNEHPIVIETHTLPLSPSPHKLMPLDTRSSDKDSDIKDGDMRTASSLSVGDRDSDAAFESDREPSPRIFPHLQLRDCHQTTFKAAEPQQPITVPHSRLSTTSFIGPDEGYGSHGAIATPSIPTANNYNAAGLHQKYLHSQVGNEPPSSLSYSLAPPPYTPPTYALQNTGASASLNAQQHQTYSSRSELSQQMRNHAPKANGNLSLPNGGVAGLNLSNGAGKTTANNGDVYHRARLPSSTSSNSNKFIVPSQQSSTPGTLV</sequence>
<dbReference type="SMART" id="SM00409">
    <property type="entry name" value="IG"/>
    <property type="match status" value="5"/>
</dbReference>
<dbReference type="InterPro" id="IPR003598">
    <property type="entry name" value="Ig_sub2"/>
</dbReference>
<feature type="domain" description="Ig-like" evidence="13">
    <location>
        <begin position="37"/>
        <end position="134"/>
    </location>
</feature>
<evidence type="ECO:0000259" key="13">
    <source>
        <dbReference type="PROSITE" id="PS50835"/>
    </source>
</evidence>
<evidence type="ECO:0000256" key="2">
    <source>
        <dbReference type="ARBA" id="ARBA00022692"/>
    </source>
</evidence>
<accession>A0A8B7P7A7</accession>
<dbReference type="GeneID" id="108678024"/>
<dbReference type="InterPro" id="IPR013162">
    <property type="entry name" value="CD80_C2-set"/>
</dbReference>
<dbReference type="OrthoDB" id="6413693at2759"/>
<feature type="region of interest" description="Disordered" evidence="10">
    <location>
        <begin position="733"/>
        <end position="769"/>
    </location>
</feature>
<dbReference type="GO" id="GO:0005911">
    <property type="term" value="C:cell-cell junction"/>
    <property type="evidence" value="ECO:0007669"/>
    <property type="project" value="TreeGrafter"/>
</dbReference>
<organism evidence="14 15">
    <name type="scientific">Hyalella azteca</name>
    <name type="common">Amphipod</name>
    <dbReference type="NCBI Taxonomy" id="294128"/>
    <lineage>
        <taxon>Eukaryota</taxon>
        <taxon>Metazoa</taxon>
        <taxon>Ecdysozoa</taxon>
        <taxon>Arthropoda</taxon>
        <taxon>Crustacea</taxon>
        <taxon>Multicrustacea</taxon>
        <taxon>Malacostraca</taxon>
        <taxon>Eumalacostraca</taxon>
        <taxon>Peracarida</taxon>
        <taxon>Amphipoda</taxon>
        <taxon>Senticaudata</taxon>
        <taxon>Talitrida</taxon>
        <taxon>Talitroidea</taxon>
        <taxon>Hyalellidae</taxon>
        <taxon>Hyalella</taxon>
    </lineage>
</organism>
<dbReference type="AlphaFoldDB" id="A0A8B7P7A7"/>
<evidence type="ECO:0000256" key="8">
    <source>
        <dbReference type="ARBA" id="ARBA00023180"/>
    </source>
</evidence>
<dbReference type="Proteomes" id="UP000694843">
    <property type="component" value="Unplaced"/>
</dbReference>
<feature type="domain" description="Ig-like" evidence="13">
    <location>
        <begin position="141"/>
        <end position="237"/>
    </location>
</feature>